<name>A0A836BV72_9CHLO</name>
<proteinExistence type="predicted"/>
<feature type="compositionally biased region" description="Low complexity" evidence="1">
    <location>
        <begin position="62"/>
        <end position="84"/>
    </location>
</feature>
<feature type="compositionally biased region" description="Low complexity" evidence="1">
    <location>
        <begin position="93"/>
        <end position="113"/>
    </location>
</feature>
<dbReference type="AlphaFoldDB" id="A0A836BV72"/>
<protein>
    <submittedName>
        <fullName evidence="2">Uncharacterized protein</fullName>
    </submittedName>
</protein>
<feature type="region of interest" description="Disordered" evidence="1">
    <location>
        <begin position="1"/>
        <end position="113"/>
    </location>
</feature>
<dbReference type="Proteomes" id="UP000612055">
    <property type="component" value="Unassembled WGS sequence"/>
</dbReference>
<dbReference type="EMBL" id="JAEHOE010000063">
    <property type="protein sequence ID" value="KAG2490331.1"/>
    <property type="molecule type" value="Genomic_DNA"/>
</dbReference>
<reference evidence="2" key="1">
    <citation type="journal article" date="2020" name="bioRxiv">
        <title>Comparative genomics of Chlamydomonas.</title>
        <authorList>
            <person name="Craig R.J."/>
            <person name="Hasan A.R."/>
            <person name="Ness R.W."/>
            <person name="Keightley P.D."/>
        </authorList>
    </citation>
    <scope>NUCLEOTIDE SEQUENCE</scope>
    <source>
        <strain evidence="2">CCAP 11/70</strain>
    </source>
</reference>
<organism evidence="2 3">
    <name type="scientific">Edaphochlamys debaryana</name>
    <dbReference type="NCBI Taxonomy" id="47281"/>
    <lineage>
        <taxon>Eukaryota</taxon>
        <taxon>Viridiplantae</taxon>
        <taxon>Chlorophyta</taxon>
        <taxon>core chlorophytes</taxon>
        <taxon>Chlorophyceae</taxon>
        <taxon>CS clade</taxon>
        <taxon>Chlamydomonadales</taxon>
        <taxon>Chlamydomonadales incertae sedis</taxon>
        <taxon>Edaphochlamys</taxon>
    </lineage>
</organism>
<accession>A0A836BV72</accession>
<sequence length="190" mass="18757">MKTKQGGRQQARGGPGPCPSGRHQGMTTPQKQHQKAGPGPMGVRKEAGKHKGGGGKPGGKQQGKQQGKQPGKQQGKQQGKQPQAGGSGGGAAGSQAGAASRQAAARALTQGSGLSAASLSALLDETVGELQDRNIRLRKDRPPAPAQLAPGSPQPSGASMLPAAPAPTPVAAARGPDAAAVLDSLSGWGL</sequence>
<evidence type="ECO:0000313" key="2">
    <source>
        <dbReference type="EMBL" id="KAG2490331.1"/>
    </source>
</evidence>
<evidence type="ECO:0000256" key="1">
    <source>
        <dbReference type="SAM" id="MobiDB-lite"/>
    </source>
</evidence>
<comment type="caution">
    <text evidence="2">The sequence shown here is derived from an EMBL/GenBank/DDBJ whole genome shotgun (WGS) entry which is preliminary data.</text>
</comment>
<feature type="compositionally biased region" description="Basic and acidic residues" evidence="1">
    <location>
        <begin position="133"/>
        <end position="142"/>
    </location>
</feature>
<feature type="region of interest" description="Disordered" evidence="1">
    <location>
        <begin position="133"/>
        <end position="176"/>
    </location>
</feature>
<keyword evidence="3" id="KW-1185">Reference proteome</keyword>
<evidence type="ECO:0000313" key="3">
    <source>
        <dbReference type="Proteomes" id="UP000612055"/>
    </source>
</evidence>
<feature type="compositionally biased region" description="Low complexity" evidence="1">
    <location>
        <begin position="1"/>
        <end position="12"/>
    </location>
</feature>
<gene>
    <name evidence="2" type="ORF">HYH03_011280</name>
</gene>